<proteinExistence type="predicted"/>
<evidence type="ECO:0000313" key="1">
    <source>
        <dbReference type="EMBL" id="MCC8361986.1"/>
    </source>
</evidence>
<keyword evidence="2" id="KW-1185">Reference proteome</keyword>
<dbReference type="InterPro" id="IPR025427">
    <property type="entry name" value="DUF4160"/>
</dbReference>
<evidence type="ECO:0000313" key="2">
    <source>
        <dbReference type="Proteomes" id="UP001165293"/>
    </source>
</evidence>
<dbReference type="Pfam" id="PF13711">
    <property type="entry name" value="DUF4160"/>
    <property type="match status" value="1"/>
</dbReference>
<accession>A0ABS8JEG6</accession>
<gene>
    <name evidence="1" type="ORF">LK996_02655</name>
</gene>
<dbReference type="Proteomes" id="UP001165293">
    <property type="component" value="Unassembled WGS sequence"/>
</dbReference>
<protein>
    <submittedName>
        <fullName evidence="1">DUF4160 domain-containing protein</fullName>
    </submittedName>
</protein>
<sequence length="82" mass="9356">MPTVLRFLSYRVVIYPNDHTPCHVHVVGNGYEAVFELNCPDGPPVLKINHNFPRRTLGTIQSHLSADLAELCKQWSDIHGRY</sequence>
<dbReference type="EMBL" id="JAJGAK010000001">
    <property type="protein sequence ID" value="MCC8361986.1"/>
    <property type="molecule type" value="Genomic_DNA"/>
</dbReference>
<comment type="caution">
    <text evidence="1">The sequence shown here is derived from an EMBL/GenBank/DDBJ whole genome shotgun (WGS) entry which is preliminary data.</text>
</comment>
<organism evidence="1 2">
    <name type="scientific">Noviluteimonas lactosilytica</name>
    <dbReference type="NCBI Taxonomy" id="2888523"/>
    <lineage>
        <taxon>Bacteria</taxon>
        <taxon>Pseudomonadati</taxon>
        <taxon>Pseudomonadota</taxon>
        <taxon>Gammaproteobacteria</taxon>
        <taxon>Lysobacterales</taxon>
        <taxon>Lysobacteraceae</taxon>
        <taxon>Noviluteimonas</taxon>
    </lineage>
</organism>
<reference evidence="1" key="1">
    <citation type="submission" date="2021-10" db="EMBL/GenBank/DDBJ databases">
        <authorList>
            <person name="Lyu M."/>
            <person name="Wang X."/>
            <person name="Meng X."/>
            <person name="Xu K."/>
        </authorList>
    </citation>
    <scope>NUCLEOTIDE SEQUENCE</scope>
    <source>
        <strain evidence="1">A6</strain>
    </source>
</reference>
<name>A0ABS8JEG6_9GAMM</name>